<comment type="similarity">
    <text evidence="2">Belongs to the TMEM175 family.</text>
</comment>
<dbReference type="PANTHER" id="PTHR31462:SF5">
    <property type="entry name" value="ENDOSOMAL_LYSOSOMAL PROTON CHANNEL TMEM175"/>
    <property type="match status" value="1"/>
</dbReference>
<evidence type="ECO:0000256" key="4">
    <source>
        <dbReference type="ARBA" id="ARBA00022538"/>
    </source>
</evidence>
<feature type="transmembrane region" description="Helical" evidence="13">
    <location>
        <begin position="136"/>
        <end position="154"/>
    </location>
</feature>
<evidence type="ECO:0000256" key="13">
    <source>
        <dbReference type="SAM" id="Phobius"/>
    </source>
</evidence>
<keyword evidence="4" id="KW-0633">Potassium transport</keyword>
<keyword evidence="8 13" id="KW-1133">Transmembrane helix</keyword>
<evidence type="ECO:0000256" key="2">
    <source>
        <dbReference type="ARBA" id="ARBA00006920"/>
    </source>
</evidence>
<keyword evidence="7" id="KW-0630">Potassium</keyword>
<name>A0A9W6NJ93_9ACTN</name>
<feature type="transmembrane region" description="Helical" evidence="13">
    <location>
        <begin position="71"/>
        <end position="90"/>
    </location>
</feature>
<keyword evidence="15" id="KW-1185">Reference proteome</keyword>
<dbReference type="Proteomes" id="UP001143480">
    <property type="component" value="Unassembled WGS sequence"/>
</dbReference>
<comment type="caution">
    <text evidence="14">The sequence shown here is derived from an EMBL/GenBank/DDBJ whole genome shotgun (WGS) entry which is preliminary data.</text>
</comment>
<comment type="catalytic activity">
    <reaction evidence="12">
        <text>K(+)(in) = K(+)(out)</text>
        <dbReference type="Rhea" id="RHEA:29463"/>
        <dbReference type="ChEBI" id="CHEBI:29103"/>
    </reaction>
</comment>
<evidence type="ECO:0000256" key="1">
    <source>
        <dbReference type="ARBA" id="ARBA00004141"/>
    </source>
</evidence>
<feature type="transmembrane region" description="Helical" evidence="13">
    <location>
        <begin position="102"/>
        <end position="124"/>
    </location>
</feature>
<evidence type="ECO:0000256" key="6">
    <source>
        <dbReference type="ARBA" id="ARBA00022826"/>
    </source>
</evidence>
<keyword evidence="9" id="KW-0406">Ion transport</keyword>
<dbReference type="GO" id="GO:0016020">
    <property type="term" value="C:membrane"/>
    <property type="evidence" value="ECO:0007669"/>
    <property type="project" value="UniProtKB-SubCell"/>
</dbReference>
<keyword evidence="3" id="KW-0813">Transport</keyword>
<dbReference type="RefSeq" id="WP_261963884.1">
    <property type="nucleotide sequence ID" value="NZ_BAAAXA010000003.1"/>
</dbReference>
<dbReference type="InterPro" id="IPR010617">
    <property type="entry name" value="TMEM175-like"/>
</dbReference>
<evidence type="ECO:0000256" key="9">
    <source>
        <dbReference type="ARBA" id="ARBA00023065"/>
    </source>
</evidence>
<sequence>MTTSYPRIAGQSLERLAALSDGIFAVALTLLVLDLRVPVGEVTGQHPVWTAQGRSADRAAWEVLVEVGPHFLPFVMSFMTLGIFWIGQQTQLNHFARTDRHLTWIHLAFLALVCLMPFSTNFVGEYPTARIPFVTYWLNLLLLGLVLMASLRYAARHGMFKTDDVLGALRRRIVFYQTCYAGAMALSLVNTYVSMGALVLLQLLSALAPPIPPFDRY</sequence>
<reference evidence="14" key="1">
    <citation type="journal article" date="2014" name="Int. J. Syst. Evol. Microbiol.">
        <title>Complete genome sequence of Corynebacterium casei LMG S-19264T (=DSM 44701T), isolated from a smear-ripened cheese.</title>
        <authorList>
            <consortium name="US DOE Joint Genome Institute (JGI-PGF)"/>
            <person name="Walter F."/>
            <person name="Albersmeier A."/>
            <person name="Kalinowski J."/>
            <person name="Ruckert C."/>
        </authorList>
    </citation>
    <scope>NUCLEOTIDE SEQUENCE</scope>
    <source>
        <strain evidence="14">VKM Ac-1321</strain>
    </source>
</reference>
<proteinExistence type="inferred from homology"/>
<dbReference type="Pfam" id="PF06736">
    <property type="entry name" value="TMEM175"/>
    <property type="match status" value="1"/>
</dbReference>
<accession>A0A9W6NJ93</accession>
<evidence type="ECO:0000256" key="11">
    <source>
        <dbReference type="ARBA" id="ARBA00023303"/>
    </source>
</evidence>
<evidence type="ECO:0000256" key="5">
    <source>
        <dbReference type="ARBA" id="ARBA00022692"/>
    </source>
</evidence>
<gene>
    <name evidence="14" type="ORF">GCM10017581_001770</name>
</gene>
<dbReference type="AlphaFoldDB" id="A0A9W6NJ93"/>
<dbReference type="PANTHER" id="PTHR31462">
    <property type="entry name" value="ENDOSOMAL/LYSOSOMAL POTASSIUM CHANNEL TMEM175"/>
    <property type="match status" value="1"/>
</dbReference>
<keyword evidence="11" id="KW-0407">Ion channel</keyword>
<dbReference type="GO" id="GO:0015252">
    <property type="term" value="F:proton channel activity"/>
    <property type="evidence" value="ECO:0007669"/>
    <property type="project" value="InterPro"/>
</dbReference>
<keyword evidence="10 13" id="KW-0472">Membrane</keyword>
<evidence type="ECO:0000256" key="10">
    <source>
        <dbReference type="ARBA" id="ARBA00023136"/>
    </source>
</evidence>
<comment type="subcellular location">
    <subcellularLocation>
        <location evidence="1">Membrane</location>
        <topology evidence="1">Multi-pass membrane protein</topology>
    </subcellularLocation>
</comment>
<protein>
    <recommendedName>
        <fullName evidence="16">DUF1211 domain-containing protein</fullName>
    </recommendedName>
</protein>
<evidence type="ECO:0000256" key="3">
    <source>
        <dbReference type="ARBA" id="ARBA00022448"/>
    </source>
</evidence>
<keyword evidence="5 13" id="KW-0812">Transmembrane</keyword>
<evidence type="ECO:0000313" key="14">
    <source>
        <dbReference type="EMBL" id="GLK98436.1"/>
    </source>
</evidence>
<feature type="transmembrane region" description="Helical" evidence="13">
    <location>
        <begin position="12"/>
        <end position="33"/>
    </location>
</feature>
<organism evidence="14 15">
    <name type="scientific">Dactylosporangium matsuzakiense</name>
    <dbReference type="NCBI Taxonomy" id="53360"/>
    <lineage>
        <taxon>Bacteria</taxon>
        <taxon>Bacillati</taxon>
        <taxon>Actinomycetota</taxon>
        <taxon>Actinomycetes</taxon>
        <taxon>Micromonosporales</taxon>
        <taxon>Micromonosporaceae</taxon>
        <taxon>Dactylosporangium</taxon>
    </lineage>
</organism>
<evidence type="ECO:0000256" key="7">
    <source>
        <dbReference type="ARBA" id="ARBA00022958"/>
    </source>
</evidence>
<evidence type="ECO:0000313" key="15">
    <source>
        <dbReference type="Proteomes" id="UP001143480"/>
    </source>
</evidence>
<reference evidence="14" key="2">
    <citation type="submission" date="2023-01" db="EMBL/GenBank/DDBJ databases">
        <authorList>
            <person name="Sun Q."/>
            <person name="Evtushenko L."/>
        </authorList>
    </citation>
    <scope>NUCLEOTIDE SEQUENCE</scope>
    <source>
        <strain evidence="14">VKM Ac-1321</strain>
    </source>
</reference>
<keyword evidence="6" id="KW-0631">Potassium channel</keyword>
<dbReference type="EMBL" id="BSFP01000001">
    <property type="protein sequence ID" value="GLK98436.1"/>
    <property type="molecule type" value="Genomic_DNA"/>
</dbReference>
<evidence type="ECO:0000256" key="12">
    <source>
        <dbReference type="ARBA" id="ARBA00034430"/>
    </source>
</evidence>
<evidence type="ECO:0008006" key="16">
    <source>
        <dbReference type="Google" id="ProtNLM"/>
    </source>
</evidence>
<feature type="transmembrane region" description="Helical" evidence="13">
    <location>
        <begin position="174"/>
        <end position="204"/>
    </location>
</feature>
<evidence type="ECO:0000256" key="8">
    <source>
        <dbReference type="ARBA" id="ARBA00022989"/>
    </source>
</evidence>
<dbReference type="GO" id="GO:0005267">
    <property type="term" value="F:potassium channel activity"/>
    <property type="evidence" value="ECO:0007669"/>
    <property type="project" value="UniProtKB-KW"/>
</dbReference>